<dbReference type="Proteomes" id="UP000037315">
    <property type="component" value="Unassembled WGS sequence"/>
</dbReference>
<protein>
    <submittedName>
        <fullName evidence="2">Colanic acid biosynthesis glycosyl transferase</fullName>
    </submittedName>
</protein>
<dbReference type="NCBIfam" id="TIGR04009">
    <property type="entry name" value="wcaE"/>
    <property type="match status" value="1"/>
</dbReference>
<dbReference type="RefSeq" id="WP_024555774.1">
    <property type="nucleotide sequence ID" value="NZ_LFEJ01000015.1"/>
</dbReference>
<dbReference type="InterPro" id="IPR029044">
    <property type="entry name" value="Nucleotide-diphossugar_trans"/>
</dbReference>
<dbReference type="AlphaFoldDB" id="A0A0J8VMS5"/>
<dbReference type="EMBL" id="LFEJ01000015">
    <property type="protein sequence ID" value="KMV34406.1"/>
    <property type="molecule type" value="Genomic_DNA"/>
</dbReference>
<evidence type="ECO:0000259" key="1">
    <source>
        <dbReference type="Pfam" id="PF00535"/>
    </source>
</evidence>
<dbReference type="Pfam" id="PF00535">
    <property type="entry name" value="Glycos_transf_2"/>
    <property type="match status" value="1"/>
</dbReference>
<dbReference type="PATRIC" id="fig|1656095.3.peg.2654"/>
<keyword evidence="2" id="KW-0808">Transferase</keyword>
<dbReference type="CDD" id="cd06433">
    <property type="entry name" value="GT_2_WfgS_like"/>
    <property type="match status" value="1"/>
</dbReference>
<keyword evidence="3" id="KW-1185">Reference proteome</keyword>
<comment type="caution">
    <text evidence="2">The sequence shown here is derived from an EMBL/GenBank/DDBJ whole genome shotgun (WGS) entry which is preliminary data.</text>
</comment>
<evidence type="ECO:0000313" key="3">
    <source>
        <dbReference type="Proteomes" id="UP000037315"/>
    </source>
</evidence>
<dbReference type="Gene3D" id="3.90.550.10">
    <property type="entry name" value="Spore Coat Polysaccharide Biosynthesis Protein SpsA, Chain A"/>
    <property type="match status" value="1"/>
</dbReference>
<dbReference type="PANTHER" id="PTHR22916:SF67">
    <property type="entry name" value="COLANIC ACID BIOSYNTHESIS GLYCOSYL TRANSFERASE WCAE-RELATED"/>
    <property type="match status" value="1"/>
</dbReference>
<dbReference type="PANTHER" id="PTHR22916">
    <property type="entry name" value="GLYCOSYLTRANSFERASE"/>
    <property type="match status" value="1"/>
</dbReference>
<dbReference type="SUPFAM" id="SSF53448">
    <property type="entry name" value="Nucleotide-diphospho-sugar transferases"/>
    <property type="match status" value="1"/>
</dbReference>
<reference evidence="2 3" key="1">
    <citation type="submission" date="2015-06" db="EMBL/GenBank/DDBJ databases">
        <title>Genome sequencing of Cronobacter sp. strain DJ34 isolated from petroleum contaminated sludge of Duliajan Oil Fields, Assam, India.</title>
        <authorList>
            <person name="Pal S."/>
            <person name="Banerjee T.D."/>
            <person name="Roy A."/>
            <person name="Sar P."/>
            <person name="Kazy S.K."/>
        </authorList>
    </citation>
    <scope>NUCLEOTIDE SEQUENCE [LARGE SCALE GENOMIC DNA]</scope>
    <source>
        <strain evidence="2 3">DJ34</strain>
    </source>
</reference>
<gene>
    <name evidence="2" type="ORF">ACH50_12870</name>
</gene>
<accession>A0A0J8VMS5</accession>
<feature type="domain" description="Glycosyltransferase 2-like" evidence="1">
    <location>
        <begin position="4"/>
        <end position="134"/>
    </location>
</feature>
<evidence type="ECO:0000313" key="2">
    <source>
        <dbReference type="EMBL" id="KMV34406.1"/>
    </source>
</evidence>
<dbReference type="InterPro" id="IPR001173">
    <property type="entry name" value="Glyco_trans_2-like"/>
</dbReference>
<dbReference type="InterPro" id="IPR024010">
    <property type="entry name" value="Colanic_acid_synth_WcaE"/>
</dbReference>
<dbReference type="OrthoDB" id="396512at2"/>
<organism evidence="2 3">
    <name type="scientific">Franconibacter pulveris</name>
    <dbReference type="NCBI Taxonomy" id="435910"/>
    <lineage>
        <taxon>Bacteria</taxon>
        <taxon>Pseudomonadati</taxon>
        <taxon>Pseudomonadota</taxon>
        <taxon>Gammaproteobacteria</taxon>
        <taxon>Enterobacterales</taxon>
        <taxon>Enterobacteriaceae</taxon>
        <taxon>Franconibacter</taxon>
    </lineage>
</organism>
<dbReference type="GO" id="GO:0016758">
    <property type="term" value="F:hexosyltransferase activity"/>
    <property type="evidence" value="ECO:0007669"/>
    <property type="project" value="UniProtKB-ARBA"/>
</dbReference>
<proteinExistence type="predicted"/>
<name>A0A0J8VMS5_9ENTR</name>
<sequence length="250" mass="28048">MLLSVITVAWRNYEGVVKTWQSLAHLAKAKGIEFEWIVVDGGSNDGTEEFLKNLHGQYNLRYVSEKDKGIYDAMNKGIAMAKGRYAIFLNSGDVFHSEVAEVAHQLAATPTTERAMYIGDALLDFGDGNKVRRGAKHGWYIYHSLPASHQAIFFPVEGLRNYPYDLQYKVSSDYALTARLYKAGYGFKKLKGLVSEFSMGGVSTSNNLELCRDARNVQRKILGVPGFWAELSYLLRLRTTGKAKAMYHKA</sequence>
<dbReference type="STRING" id="1121863.GCA_000621185_03069"/>